<accession>A0ABR2IUM9</accession>
<feature type="transmembrane region" description="Helical" evidence="6">
    <location>
        <begin position="414"/>
        <end position="435"/>
    </location>
</feature>
<evidence type="ECO:0000256" key="4">
    <source>
        <dbReference type="ARBA" id="ARBA00023136"/>
    </source>
</evidence>
<evidence type="ECO:0000313" key="8">
    <source>
        <dbReference type="EMBL" id="KAK8868332.1"/>
    </source>
</evidence>
<organism evidence="8 9">
    <name type="scientific">Apiospora arundinis</name>
    <dbReference type="NCBI Taxonomy" id="335852"/>
    <lineage>
        <taxon>Eukaryota</taxon>
        <taxon>Fungi</taxon>
        <taxon>Dikarya</taxon>
        <taxon>Ascomycota</taxon>
        <taxon>Pezizomycotina</taxon>
        <taxon>Sordariomycetes</taxon>
        <taxon>Xylariomycetidae</taxon>
        <taxon>Amphisphaeriales</taxon>
        <taxon>Apiosporaceae</taxon>
        <taxon>Apiospora</taxon>
    </lineage>
</organism>
<evidence type="ECO:0000259" key="7">
    <source>
        <dbReference type="PROSITE" id="PS50850"/>
    </source>
</evidence>
<dbReference type="Pfam" id="PF07690">
    <property type="entry name" value="MFS_1"/>
    <property type="match status" value="1"/>
</dbReference>
<feature type="transmembrane region" description="Helical" evidence="6">
    <location>
        <begin position="447"/>
        <end position="468"/>
    </location>
</feature>
<feature type="transmembrane region" description="Helical" evidence="6">
    <location>
        <begin position="480"/>
        <end position="499"/>
    </location>
</feature>
<dbReference type="PANTHER" id="PTHR23501:SF43">
    <property type="entry name" value="MULTIDRUG TRANSPORTER, PUTATIVE (AFU_ORTHOLOGUE AFUA_6G03040)-RELATED"/>
    <property type="match status" value="1"/>
</dbReference>
<keyword evidence="9" id="KW-1185">Reference proteome</keyword>
<keyword evidence="4 6" id="KW-0472">Membrane</keyword>
<feature type="transmembrane region" description="Helical" evidence="6">
    <location>
        <begin position="136"/>
        <end position="156"/>
    </location>
</feature>
<feature type="transmembrane region" description="Helical" evidence="6">
    <location>
        <begin position="388"/>
        <end position="407"/>
    </location>
</feature>
<feature type="transmembrane region" description="Helical" evidence="6">
    <location>
        <begin position="304"/>
        <end position="326"/>
    </location>
</feature>
<feature type="transmembrane region" description="Helical" evidence="6">
    <location>
        <begin position="223"/>
        <end position="245"/>
    </location>
</feature>
<dbReference type="PROSITE" id="PS50850">
    <property type="entry name" value="MFS"/>
    <property type="match status" value="1"/>
</dbReference>
<feature type="domain" description="Major facilitator superfamily (MFS) profile" evidence="7">
    <location>
        <begin position="72"/>
        <end position="575"/>
    </location>
</feature>
<feature type="transmembrane region" description="Helical" evidence="6">
    <location>
        <begin position="194"/>
        <end position="217"/>
    </location>
</feature>
<keyword evidence="2 6" id="KW-0812">Transmembrane</keyword>
<dbReference type="PANTHER" id="PTHR23501">
    <property type="entry name" value="MAJOR FACILITATOR SUPERFAMILY"/>
    <property type="match status" value="1"/>
</dbReference>
<feature type="region of interest" description="Disordered" evidence="5">
    <location>
        <begin position="1"/>
        <end position="53"/>
    </location>
</feature>
<sequence length="580" mass="61904">MPPKPGAAKGDTSATPDPSGGPPVLTPLEVGAGDGDGDTTTGVRNGGGDNSMTTSASNIQRNYIQGWRLYTLIFALFLSLLLSFLETTIVSTSLVSITNALGGFEQRDWIVTSYLITYTGFLIIYAKFSDILGRKFLILVAVAFFTIFSIVCGSISDMTQLIIFRAFQGIGASGIYAMVTVIQPELVPPEKWGHLLAAVATVTVVSSVLGPILGGLINDHGSWRWIFFLNAPVGAVSTAMIAFLMPTQFPNQGNPAAYVSLRAKFSRTSLARLDVLGAGLLLAATVLIVFGFEEAGSRFPWASAPIIATLVLGAVLLVAFLFWEHVVGRPHRVQEPIFPLRLMKRRIFAGLMLVGFLTGPPFMTVIVNLPQRIQAVDGVSPFDAGVRLLPLLLASPVATAVAGQLATKMNVPPFYLTMFATSLQMLGIGLCSSIGSNSGASLYGYEVLMGFGFGMGLVSLVIYAPLVVGREDLAVTMGAITQIRVLGGTIGLAISATILNNHLASRLPSFLSPSEMQQVSQSLSFLNSLPDATRDAVRQVFADGYNSQMRAMLYFSAATWLCAGVLLWEEKPRSITSVKI</sequence>
<comment type="subcellular location">
    <subcellularLocation>
        <location evidence="1">Membrane</location>
        <topology evidence="1">Multi-pass membrane protein</topology>
    </subcellularLocation>
</comment>
<dbReference type="InterPro" id="IPR011701">
    <property type="entry name" value="MFS"/>
</dbReference>
<evidence type="ECO:0000313" key="9">
    <source>
        <dbReference type="Proteomes" id="UP001390339"/>
    </source>
</evidence>
<reference evidence="8 9" key="1">
    <citation type="journal article" date="2024" name="IMA Fungus">
        <title>Apiospora arundinis, a panoply of carbohydrate-active enzymes and secondary metabolites.</title>
        <authorList>
            <person name="Sorensen T."/>
            <person name="Petersen C."/>
            <person name="Muurmann A.T."/>
            <person name="Christiansen J.V."/>
            <person name="Brundto M.L."/>
            <person name="Overgaard C.K."/>
            <person name="Boysen A.T."/>
            <person name="Wollenberg R.D."/>
            <person name="Larsen T.O."/>
            <person name="Sorensen J.L."/>
            <person name="Nielsen K.L."/>
            <person name="Sondergaard T.E."/>
        </authorList>
    </citation>
    <scope>NUCLEOTIDE SEQUENCE [LARGE SCALE GENOMIC DNA]</scope>
    <source>
        <strain evidence="8 9">AAU 773</strain>
    </source>
</reference>
<feature type="transmembrane region" description="Helical" evidence="6">
    <location>
        <begin position="162"/>
        <end position="182"/>
    </location>
</feature>
<feature type="transmembrane region" description="Helical" evidence="6">
    <location>
        <begin position="551"/>
        <end position="568"/>
    </location>
</feature>
<protein>
    <submittedName>
        <fullName evidence="8">Major facilitator superfamily domain-containing protein</fullName>
    </submittedName>
</protein>
<gene>
    <name evidence="8" type="ORF">PGQ11_006910</name>
</gene>
<feature type="transmembrane region" description="Helical" evidence="6">
    <location>
        <begin position="347"/>
        <end position="368"/>
    </location>
</feature>
<feature type="transmembrane region" description="Helical" evidence="6">
    <location>
        <begin position="270"/>
        <end position="292"/>
    </location>
</feature>
<feature type="transmembrane region" description="Helical" evidence="6">
    <location>
        <begin position="69"/>
        <end position="89"/>
    </location>
</feature>
<evidence type="ECO:0000256" key="5">
    <source>
        <dbReference type="SAM" id="MobiDB-lite"/>
    </source>
</evidence>
<evidence type="ECO:0000256" key="2">
    <source>
        <dbReference type="ARBA" id="ARBA00022692"/>
    </source>
</evidence>
<name>A0ABR2IUM9_9PEZI</name>
<dbReference type="Proteomes" id="UP001390339">
    <property type="component" value="Unassembled WGS sequence"/>
</dbReference>
<dbReference type="InterPro" id="IPR036259">
    <property type="entry name" value="MFS_trans_sf"/>
</dbReference>
<dbReference type="EMBL" id="JAPCWZ010000004">
    <property type="protein sequence ID" value="KAK8868332.1"/>
    <property type="molecule type" value="Genomic_DNA"/>
</dbReference>
<evidence type="ECO:0000256" key="1">
    <source>
        <dbReference type="ARBA" id="ARBA00004141"/>
    </source>
</evidence>
<dbReference type="SUPFAM" id="SSF103473">
    <property type="entry name" value="MFS general substrate transporter"/>
    <property type="match status" value="2"/>
</dbReference>
<comment type="caution">
    <text evidence="8">The sequence shown here is derived from an EMBL/GenBank/DDBJ whole genome shotgun (WGS) entry which is preliminary data.</text>
</comment>
<evidence type="ECO:0000256" key="3">
    <source>
        <dbReference type="ARBA" id="ARBA00022989"/>
    </source>
</evidence>
<evidence type="ECO:0000256" key="6">
    <source>
        <dbReference type="SAM" id="Phobius"/>
    </source>
</evidence>
<dbReference type="Gene3D" id="1.20.1720.10">
    <property type="entry name" value="Multidrug resistance protein D"/>
    <property type="match status" value="1"/>
</dbReference>
<proteinExistence type="predicted"/>
<dbReference type="Gene3D" id="1.20.1250.20">
    <property type="entry name" value="MFS general substrate transporter like domains"/>
    <property type="match status" value="1"/>
</dbReference>
<feature type="transmembrane region" description="Helical" evidence="6">
    <location>
        <begin position="109"/>
        <end position="129"/>
    </location>
</feature>
<dbReference type="InterPro" id="IPR020846">
    <property type="entry name" value="MFS_dom"/>
</dbReference>
<keyword evidence="3 6" id="KW-1133">Transmembrane helix</keyword>